<dbReference type="InterPro" id="IPR020904">
    <property type="entry name" value="Sc_DH/Rdtase_CS"/>
</dbReference>
<gene>
    <name evidence="3" type="ORF">K7G82_14535</name>
</gene>
<evidence type="ECO:0000256" key="2">
    <source>
        <dbReference type="ARBA" id="ARBA00023002"/>
    </source>
</evidence>
<evidence type="ECO:0000313" key="3">
    <source>
        <dbReference type="EMBL" id="MBY8823518.1"/>
    </source>
</evidence>
<dbReference type="InterPro" id="IPR002347">
    <property type="entry name" value="SDR_fam"/>
</dbReference>
<evidence type="ECO:0000313" key="4">
    <source>
        <dbReference type="Proteomes" id="UP000706039"/>
    </source>
</evidence>
<dbReference type="SUPFAM" id="SSF51735">
    <property type="entry name" value="NAD(P)-binding Rossmann-fold domains"/>
    <property type="match status" value="1"/>
</dbReference>
<proteinExistence type="inferred from homology"/>
<dbReference type="Pfam" id="PF13561">
    <property type="entry name" value="adh_short_C2"/>
    <property type="match status" value="1"/>
</dbReference>
<reference evidence="3 4" key="1">
    <citation type="submission" date="2021-08" db="EMBL/GenBank/DDBJ databases">
        <authorList>
            <person name="Tuo L."/>
        </authorList>
    </citation>
    <scope>NUCLEOTIDE SEQUENCE [LARGE SCALE GENOMIC DNA]</scope>
    <source>
        <strain evidence="3 4">JCM 31229</strain>
    </source>
</reference>
<evidence type="ECO:0000256" key="1">
    <source>
        <dbReference type="ARBA" id="ARBA00006484"/>
    </source>
</evidence>
<comment type="similarity">
    <text evidence="1">Belongs to the short-chain dehydrogenases/reductases (SDR) family.</text>
</comment>
<sequence>MQLSGKVALITGAGAGIGQATARLFAERGAKVVATDLDEAGLAETVQDVSGGIETLVSDATSAADAARAVALAQERFGGLHFLINVVGGSRPGKTVVEFDEEEWDFWVRLNLTSTFLMCRAAIPAIAAAGGGSIVNVASGAGVTGMGRNPAYVAAKGGVIALTRSLAIDHAAESIRANCIAPGPILTPLMKRNRSEQEIAFMSKLSLVGRLGKPEEIASTAAFLCSEDAGFINGELINVAGGRGGPI</sequence>
<dbReference type="Proteomes" id="UP000706039">
    <property type="component" value="Unassembled WGS sequence"/>
</dbReference>
<comment type="caution">
    <text evidence="3">The sequence shown here is derived from an EMBL/GenBank/DDBJ whole genome shotgun (WGS) entry which is preliminary data.</text>
</comment>
<dbReference type="EMBL" id="JAINVV010000006">
    <property type="protein sequence ID" value="MBY8823518.1"/>
    <property type="molecule type" value="Genomic_DNA"/>
</dbReference>
<dbReference type="PANTHER" id="PTHR24321">
    <property type="entry name" value="DEHYDROGENASES, SHORT CHAIN"/>
    <property type="match status" value="1"/>
</dbReference>
<keyword evidence="4" id="KW-1185">Reference proteome</keyword>
<keyword evidence="2" id="KW-0560">Oxidoreductase</keyword>
<dbReference type="RefSeq" id="WP_222990618.1">
    <property type="nucleotide sequence ID" value="NZ_JAINVV010000006.1"/>
</dbReference>
<protein>
    <submittedName>
        <fullName evidence="3">SDR family oxidoreductase</fullName>
    </submittedName>
</protein>
<dbReference type="PROSITE" id="PS00061">
    <property type="entry name" value="ADH_SHORT"/>
    <property type="match status" value="1"/>
</dbReference>
<dbReference type="Gene3D" id="3.40.50.720">
    <property type="entry name" value="NAD(P)-binding Rossmann-like Domain"/>
    <property type="match status" value="1"/>
</dbReference>
<dbReference type="InterPro" id="IPR036291">
    <property type="entry name" value="NAD(P)-bd_dom_sf"/>
</dbReference>
<accession>A0ABS7PQL1</accession>
<dbReference type="PANTHER" id="PTHR24321:SF8">
    <property type="entry name" value="ESTRADIOL 17-BETA-DEHYDROGENASE 8-RELATED"/>
    <property type="match status" value="1"/>
</dbReference>
<dbReference type="PRINTS" id="PR00081">
    <property type="entry name" value="GDHRDH"/>
</dbReference>
<dbReference type="CDD" id="cd05233">
    <property type="entry name" value="SDR_c"/>
    <property type="match status" value="1"/>
</dbReference>
<dbReference type="PRINTS" id="PR00080">
    <property type="entry name" value="SDRFAMILY"/>
</dbReference>
<name>A0ABS7PQL1_9SPHN</name>
<organism evidence="3 4">
    <name type="scientific">Sphingomonas colocasiae</name>
    <dbReference type="NCBI Taxonomy" id="1848973"/>
    <lineage>
        <taxon>Bacteria</taxon>
        <taxon>Pseudomonadati</taxon>
        <taxon>Pseudomonadota</taxon>
        <taxon>Alphaproteobacteria</taxon>
        <taxon>Sphingomonadales</taxon>
        <taxon>Sphingomonadaceae</taxon>
        <taxon>Sphingomonas</taxon>
    </lineage>
</organism>